<dbReference type="Proteomes" id="UP000029734">
    <property type="component" value="Unassembled WGS sequence"/>
</dbReference>
<evidence type="ECO:0000256" key="2">
    <source>
        <dbReference type="ARBA" id="ARBA00022729"/>
    </source>
</evidence>
<evidence type="ECO:0000259" key="6">
    <source>
        <dbReference type="Pfam" id="PF17189"/>
    </source>
</evidence>
<dbReference type="eggNOG" id="COG5520">
    <property type="taxonomic scope" value="Bacteria"/>
</dbReference>
<dbReference type="InterPro" id="IPR033452">
    <property type="entry name" value="GH30_C"/>
</dbReference>
<comment type="caution">
    <text evidence="7">The sequence shown here is derived from an EMBL/GenBank/DDBJ whole genome shotgun (WGS) entry which is preliminary data.</text>
</comment>
<evidence type="ECO:0000256" key="4">
    <source>
        <dbReference type="RuleBase" id="RU361188"/>
    </source>
</evidence>
<gene>
    <name evidence="7" type="ORF">PWYN_01455</name>
</gene>
<keyword evidence="4" id="KW-0326">Glycosidase</keyword>
<dbReference type="Pfam" id="PF17189">
    <property type="entry name" value="Glyco_hydro_30C"/>
    <property type="match status" value="1"/>
</dbReference>
<evidence type="ECO:0000256" key="1">
    <source>
        <dbReference type="ARBA" id="ARBA00005382"/>
    </source>
</evidence>
<dbReference type="GO" id="GO:0016020">
    <property type="term" value="C:membrane"/>
    <property type="evidence" value="ECO:0007669"/>
    <property type="project" value="GOC"/>
</dbReference>
<dbReference type="Gene3D" id="2.60.40.1180">
    <property type="entry name" value="Golgi alpha-mannosidase II"/>
    <property type="match status" value="1"/>
</dbReference>
<dbReference type="EMBL" id="JQCR01000001">
    <property type="protein sequence ID" value="KGE20873.1"/>
    <property type="molecule type" value="Genomic_DNA"/>
</dbReference>
<dbReference type="SUPFAM" id="SSF51011">
    <property type="entry name" value="Glycosyl hydrolase domain"/>
    <property type="match status" value="1"/>
</dbReference>
<dbReference type="AlphaFoldDB" id="A0A098MFQ0"/>
<dbReference type="PANTHER" id="PTHR11069">
    <property type="entry name" value="GLUCOSYLCERAMIDASE"/>
    <property type="match status" value="1"/>
</dbReference>
<reference evidence="7 8" key="1">
    <citation type="submission" date="2014-08" db="EMBL/GenBank/DDBJ databases">
        <authorList>
            <person name="den Bakker H.C."/>
        </authorList>
    </citation>
    <scope>NUCLEOTIDE SEQUENCE [LARGE SCALE GENOMIC DNA]</scope>
    <source>
        <strain evidence="7 8">DSM 18334</strain>
    </source>
</reference>
<dbReference type="InterPro" id="IPR001139">
    <property type="entry name" value="Glyco_hydro_30"/>
</dbReference>
<dbReference type="Gene3D" id="3.20.20.80">
    <property type="entry name" value="Glycosidases"/>
    <property type="match status" value="1"/>
</dbReference>
<dbReference type="STRING" id="268407.PWYN_01455"/>
<dbReference type="InterPro" id="IPR017853">
    <property type="entry name" value="GH"/>
</dbReference>
<evidence type="ECO:0000259" key="5">
    <source>
        <dbReference type="Pfam" id="PF02055"/>
    </source>
</evidence>
<keyword evidence="3 4" id="KW-0378">Hydrolase</keyword>
<dbReference type="Pfam" id="PF02055">
    <property type="entry name" value="Glyco_hydro_30"/>
    <property type="match status" value="1"/>
</dbReference>
<dbReference type="SUPFAM" id="SSF51445">
    <property type="entry name" value="(Trans)glycosidases"/>
    <property type="match status" value="1"/>
</dbReference>
<name>A0A098MFQ0_9BACL</name>
<dbReference type="PANTHER" id="PTHR11069:SF23">
    <property type="entry name" value="LYSOSOMAL ACID GLUCOSYLCERAMIDASE"/>
    <property type="match status" value="1"/>
</dbReference>
<evidence type="ECO:0000313" key="7">
    <source>
        <dbReference type="EMBL" id="KGE20873.1"/>
    </source>
</evidence>
<protein>
    <submittedName>
        <fullName evidence="7">Glycosyl hydrolase</fullName>
    </submittedName>
</protein>
<evidence type="ECO:0000256" key="3">
    <source>
        <dbReference type="ARBA" id="ARBA00022801"/>
    </source>
</evidence>
<dbReference type="OrthoDB" id="9805821at2"/>
<accession>A0A098MFQ0</accession>
<feature type="domain" description="Glycosyl hydrolase family 30 beta sandwich" evidence="6">
    <location>
        <begin position="399"/>
        <end position="460"/>
    </location>
</feature>
<keyword evidence="8" id="KW-1185">Reference proteome</keyword>
<evidence type="ECO:0000313" key="8">
    <source>
        <dbReference type="Proteomes" id="UP000029734"/>
    </source>
</evidence>
<reference evidence="7 8" key="2">
    <citation type="submission" date="2014-10" db="EMBL/GenBank/DDBJ databases">
        <title>Comparative genomics of the Paenibacillus odorifer group.</title>
        <authorList>
            <person name="Tsai Y.-C."/>
            <person name="Martin N."/>
            <person name="Korlach J."/>
            <person name="Wiedmann M."/>
        </authorList>
    </citation>
    <scope>NUCLEOTIDE SEQUENCE [LARGE SCALE GENOMIC DNA]</scope>
    <source>
        <strain evidence="7 8">DSM 18334</strain>
    </source>
</reference>
<organism evidence="7 8">
    <name type="scientific">Paenibacillus wynnii</name>
    <dbReference type="NCBI Taxonomy" id="268407"/>
    <lineage>
        <taxon>Bacteria</taxon>
        <taxon>Bacillati</taxon>
        <taxon>Bacillota</taxon>
        <taxon>Bacilli</taxon>
        <taxon>Bacillales</taxon>
        <taxon>Paenibacillaceae</taxon>
        <taxon>Paenibacillus</taxon>
    </lineage>
</organism>
<feature type="domain" description="Glycosyl hydrolase family 30 TIM-barrel" evidence="5">
    <location>
        <begin position="69"/>
        <end position="396"/>
    </location>
</feature>
<dbReference type="GO" id="GO:0004348">
    <property type="term" value="F:glucosylceramidase activity"/>
    <property type="evidence" value="ECO:0007669"/>
    <property type="project" value="InterPro"/>
</dbReference>
<comment type="similarity">
    <text evidence="1 4">Belongs to the glycosyl hydrolase 30 family.</text>
</comment>
<sequence>MVIHRTGITDKVEVWLSSESAPGDKRWFQGSEKLTHQLSRQADLHWTAPTAASITTLTVTPDHTYQEILGIGTSMEETTVHNLSKMSPSVRTSILNQMTGIGDQGIGFNLFRLTLGTSDFTAQPFYTYDDIADGETDFELKQFSIQKDIELSIVETVRQLVASAPDLLVFASPWSPPAWMKTNGSLLRGQLKEGKEYTEALATYYRMAIQAYLEQGIPIYAMTLQNEPLLETDYPSCYMSPERQKELALALKREFTEHGLDTEIWIFDHNFSNVRAYVTPILNDIDGFAAVDGIALHDYEGEPELMSEIHAAYPDKPIYLTERSVWGTEGAHRIAQYFRNYASSYNAWVTMLDSRIGTHQWLGTPGPTMFIQDATEADRYWLTPEYYLLGQFTRFVRRGAVRIESTYGSTDTVTNVVFRNPDGGVIAVVINQTESEQVFRVLCEGNQFTAVLPAKMVGTYCWRTT</sequence>
<dbReference type="InterPro" id="IPR033453">
    <property type="entry name" value="Glyco_hydro_30_TIM-barrel"/>
</dbReference>
<dbReference type="GO" id="GO:0006680">
    <property type="term" value="P:glucosylceramide catabolic process"/>
    <property type="evidence" value="ECO:0007669"/>
    <property type="project" value="TreeGrafter"/>
</dbReference>
<keyword evidence="2" id="KW-0732">Signal</keyword>
<dbReference type="InterPro" id="IPR013780">
    <property type="entry name" value="Glyco_hydro_b"/>
</dbReference>
<proteinExistence type="inferred from homology"/>